<dbReference type="AlphaFoldDB" id="A0AAD8RU03"/>
<dbReference type="InterPro" id="IPR001232">
    <property type="entry name" value="SKP1-like"/>
</dbReference>
<dbReference type="SMART" id="SM00512">
    <property type="entry name" value="Skp1"/>
    <property type="match status" value="1"/>
</dbReference>
<dbReference type="Pfam" id="PF03931">
    <property type="entry name" value="Skp1_POZ"/>
    <property type="match status" value="1"/>
</dbReference>
<dbReference type="PANTHER" id="PTHR11165">
    <property type="entry name" value="SKP1"/>
    <property type="match status" value="1"/>
</dbReference>
<evidence type="ECO:0000256" key="2">
    <source>
        <dbReference type="ARBA" id="ARBA00004906"/>
    </source>
</evidence>
<keyword evidence="11" id="KW-1185">Reference proteome</keyword>
<dbReference type="InterPro" id="IPR016072">
    <property type="entry name" value="Skp1_comp_dimer"/>
</dbReference>
<keyword evidence="5" id="KW-0539">Nucleus</keyword>
<dbReference type="InterPro" id="IPR011333">
    <property type="entry name" value="SKP1/BTB/POZ_sf"/>
</dbReference>
<dbReference type="Gene3D" id="3.30.710.10">
    <property type="entry name" value="Potassium Channel Kv1.1, Chain A"/>
    <property type="match status" value="1"/>
</dbReference>
<evidence type="ECO:0000256" key="3">
    <source>
        <dbReference type="ARBA" id="ARBA00009993"/>
    </source>
</evidence>
<dbReference type="SUPFAM" id="SSF81382">
    <property type="entry name" value="Skp1 dimerisation domain-like"/>
    <property type="match status" value="1"/>
</dbReference>
<evidence type="ECO:0000259" key="9">
    <source>
        <dbReference type="Pfam" id="PF03931"/>
    </source>
</evidence>
<comment type="pathway">
    <text evidence="2 7">Protein modification; protein ubiquitination.</text>
</comment>
<evidence type="ECO:0000256" key="1">
    <source>
        <dbReference type="ARBA" id="ARBA00004123"/>
    </source>
</evidence>
<evidence type="ECO:0000256" key="5">
    <source>
        <dbReference type="ARBA" id="ARBA00023242"/>
    </source>
</evidence>
<name>A0AAD8RU03_LOLMU</name>
<dbReference type="EMBL" id="JAUUTY010000005">
    <property type="protein sequence ID" value="KAK1629846.1"/>
    <property type="molecule type" value="Genomic_DNA"/>
</dbReference>
<feature type="domain" description="SKP1 component dimerisation" evidence="8">
    <location>
        <begin position="117"/>
        <end position="164"/>
    </location>
</feature>
<evidence type="ECO:0000256" key="7">
    <source>
        <dbReference type="PIRNR" id="PIRNR028729"/>
    </source>
</evidence>
<comment type="caution">
    <text evidence="10">The sequence shown here is derived from an EMBL/GenBank/DDBJ whole genome shotgun (WGS) entry which is preliminary data.</text>
</comment>
<comment type="similarity">
    <text evidence="3 7">Belongs to the SKP1 family.</text>
</comment>
<dbReference type="Pfam" id="PF01466">
    <property type="entry name" value="Skp1"/>
    <property type="match status" value="1"/>
</dbReference>
<proteinExistence type="inferred from homology"/>
<gene>
    <name evidence="10" type="ORF">QYE76_004161</name>
</gene>
<comment type="subunit">
    <text evidence="7">Part of a SCF (SKP1-cullin-F-box) protein ligase complex.</text>
</comment>
<accession>A0AAD8RU03</accession>
<dbReference type="GO" id="GO:0005634">
    <property type="term" value="C:nucleus"/>
    <property type="evidence" value="ECO:0007669"/>
    <property type="project" value="UniProtKB-SubCell"/>
</dbReference>
<dbReference type="Proteomes" id="UP001231189">
    <property type="component" value="Unassembled WGS sequence"/>
</dbReference>
<dbReference type="GO" id="GO:0016567">
    <property type="term" value="P:protein ubiquitination"/>
    <property type="evidence" value="ECO:0007669"/>
    <property type="project" value="UniProtKB-UniRule"/>
</dbReference>
<evidence type="ECO:0000256" key="4">
    <source>
        <dbReference type="ARBA" id="ARBA00022786"/>
    </source>
</evidence>
<dbReference type="GO" id="GO:0009867">
    <property type="term" value="P:jasmonic acid mediated signaling pathway"/>
    <property type="evidence" value="ECO:0007669"/>
    <property type="project" value="UniProtKB-ARBA"/>
</dbReference>
<comment type="subcellular location">
    <subcellularLocation>
        <location evidence="1">Nucleus</location>
    </subcellularLocation>
</comment>
<dbReference type="InterPro" id="IPR016897">
    <property type="entry name" value="SKP1"/>
</dbReference>
<dbReference type="PIRSF" id="PIRSF028729">
    <property type="entry name" value="E3_ubiquit_lig_SCF_Skp"/>
    <property type="match status" value="1"/>
</dbReference>
<evidence type="ECO:0000256" key="6">
    <source>
        <dbReference type="ARBA" id="ARBA00054396"/>
    </source>
</evidence>
<dbReference type="CDD" id="cd18322">
    <property type="entry name" value="BTB_POZ_SKP1"/>
    <property type="match status" value="1"/>
</dbReference>
<evidence type="ECO:0000259" key="8">
    <source>
        <dbReference type="Pfam" id="PF01466"/>
    </source>
</evidence>
<evidence type="ECO:0000313" key="11">
    <source>
        <dbReference type="Proteomes" id="UP001231189"/>
    </source>
</evidence>
<sequence>MAATMADGNKADEALGGEKSKMITLKSSDGEQFETTREAAAMSQTIQHLIEDNCIDNGVPLPNVDSKTLAMVMEYCNKHVADSADEEGLKSFDESFIKVDQDTLFDIILAANYLEIKGLLDLSSQRVADMIKGKSVEEIRKTLNIKNDYTPEEEEKNRRENPWAFHV</sequence>
<keyword evidence="4 7" id="KW-0833">Ubl conjugation pathway</keyword>
<evidence type="ECO:0000313" key="10">
    <source>
        <dbReference type="EMBL" id="KAK1629846.1"/>
    </source>
</evidence>
<dbReference type="FunFam" id="3.30.710.10:FF:000170">
    <property type="entry name" value="SKP1-like protein 5"/>
    <property type="match status" value="1"/>
</dbReference>
<protein>
    <recommendedName>
        <fullName evidence="7">SKP1-like protein</fullName>
    </recommendedName>
</protein>
<dbReference type="InterPro" id="IPR036296">
    <property type="entry name" value="SKP1-like_dim_sf"/>
</dbReference>
<feature type="domain" description="SKP1 component POZ" evidence="9">
    <location>
        <begin position="21"/>
        <end position="80"/>
    </location>
</feature>
<comment type="function">
    <text evidence="6 7">Involved in ubiquitination and subsequent proteasomal degradation of target proteins. Together with CUL1, RBX1 and a F-box protein, it forms a SCF E3 ubiquitin ligase complex. The functional specificity of this complex depends on the type of F-box protein. In the SCF complex, it serves as an adapter that links the F-box protein to CUL1.</text>
</comment>
<dbReference type="InterPro" id="IPR016073">
    <property type="entry name" value="Skp1_comp_POZ"/>
</dbReference>
<reference evidence="10" key="1">
    <citation type="submission" date="2023-07" db="EMBL/GenBank/DDBJ databases">
        <title>A chromosome-level genome assembly of Lolium multiflorum.</title>
        <authorList>
            <person name="Chen Y."/>
            <person name="Copetti D."/>
            <person name="Kolliker R."/>
            <person name="Studer B."/>
        </authorList>
    </citation>
    <scope>NUCLEOTIDE SEQUENCE</scope>
    <source>
        <strain evidence="10">02402/16</strain>
        <tissue evidence="10">Leaf</tissue>
    </source>
</reference>
<organism evidence="10 11">
    <name type="scientific">Lolium multiflorum</name>
    <name type="common">Italian ryegrass</name>
    <name type="synonym">Lolium perenne subsp. multiflorum</name>
    <dbReference type="NCBI Taxonomy" id="4521"/>
    <lineage>
        <taxon>Eukaryota</taxon>
        <taxon>Viridiplantae</taxon>
        <taxon>Streptophyta</taxon>
        <taxon>Embryophyta</taxon>
        <taxon>Tracheophyta</taxon>
        <taxon>Spermatophyta</taxon>
        <taxon>Magnoliopsida</taxon>
        <taxon>Liliopsida</taxon>
        <taxon>Poales</taxon>
        <taxon>Poaceae</taxon>
        <taxon>BOP clade</taxon>
        <taxon>Pooideae</taxon>
        <taxon>Poodae</taxon>
        <taxon>Poeae</taxon>
        <taxon>Poeae Chloroplast Group 2 (Poeae type)</taxon>
        <taxon>Loliodinae</taxon>
        <taxon>Loliinae</taxon>
        <taxon>Lolium</taxon>
    </lineage>
</organism>
<dbReference type="GO" id="GO:0006511">
    <property type="term" value="P:ubiquitin-dependent protein catabolic process"/>
    <property type="evidence" value="ECO:0007669"/>
    <property type="project" value="InterPro"/>
</dbReference>
<dbReference type="SUPFAM" id="SSF54695">
    <property type="entry name" value="POZ domain"/>
    <property type="match status" value="1"/>
</dbReference>